<dbReference type="Proteomes" id="UP001190700">
    <property type="component" value="Unassembled WGS sequence"/>
</dbReference>
<comment type="caution">
    <text evidence="2">The sequence shown here is derived from an EMBL/GenBank/DDBJ whole genome shotgun (WGS) entry which is preliminary data.</text>
</comment>
<name>A0AAE0KUT5_9CHLO</name>
<organism evidence="2 3">
    <name type="scientific">Cymbomonas tetramitiformis</name>
    <dbReference type="NCBI Taxonomy" id="36881"/>
    <lineage>
        <taxon>Eukaryota</taxon>
        <taxon>Viridiplantae</taxon>
        <taxon>Chlorophyta</taxon>
        <taxon>Pyramimonadophyceae</taxon>
        <taxon>Pyramimonadales</taxon>
        <taxon>Pyramimonadaceae</taxon>
        <taxon>Cymbomonas</taxon>
    </lineage>
</organism>
<accession>A0AAE0KUT5</accession>
<feature type="region of interest" description="Disordered" evidence="1">
    <location>
        <begin position="117"/>
        <end position="158"/>
    </location>
</feature>
<dbReference type="AlphaFoldDB" id="A0AAE0KUT5"/>
<evidence type="ECO:0000256" key="1">
    <source>
        <dbReference type="SAM" id="MobiDB-lite"/>
    </source>
</evidence>
<keyword evidence="3" id="KW-1185">Reference proteome</keyword>
<evidence type="ECO:0000313" key="2">
    <source>
        <dbReference type="EMBL" id="KAK3261275.1"/>
    </source>
</evidence>
<reference evidence="2 3" key="1">
    <citation type="journal article" date="2015" name="Genome Biol. Evol.">
        <title>Comparative Genomics of a Bacterivorous Green Alga Reveals Evolutionary Causalities and Consequences of Phago-Mixotrophic Mode of Nutrition.</title>
        <authorList>
            <person name="Burns J.A."/>
            <person name="Paasch A."/>
            <person name="Narechania A."/>
            <person name="Kim E."/>
        </authorList>
    </citation>
    <scope>NUCLEOTIDE SEQUENCE [LARGE SCALE GENOMIC DNA]</scope>
    <source>
        <strain evidence="2 3">PLY_AMNH</strain>
    </source>
</reference>
<gene>
    <name evidence="2" type="ORF">CYMTET_29811</name>
</gene>
<sequence length="238" mass="26194">MSDTPSTVATNILVDIDPDAKSQLEDFWEKRASSRLLSECSSSHTGEQWNLATNLAADPRPDDCWDWQESSILNGEGCYSSNQDLVADSQYHNIGRMTGPFDVEKSSMDEIIRDSEAPAGDCGFKTGNGSSALSIDGAPDVPRAASDDGKSDGEDEQDDGMIVISVGLDAESTDGKGVINGQARDIDEIHNEWNFGRIPINSKLEWLQDVEDEPINERLLEMDVDNELTDETMFFHTR</sequence>
<proteinExistence type="predicted"/>
<dbReference type="EMBL" id="LGRX02017029">
    <property type="protein sequence ID" value="KAK3261275.1"/>
    <property type="molecule type" value="Genomic_DNA"/>
</dbReference>
<protein>
    <submittedName>
        <fullName evidence="2">Uncharacterized protein</fullName>
    </submittedName>
</protein>
<evidence type="ECO:0000313" key="3">
    <source>
        <dbReference type="Proteomes" id="UP001190700"/>
    </source>
</evidence>